<evidence type="ECO:0000313" key="1">
    <source>
        <dbReference type="EMBL" id="SEW51230.1"/>
    </source>
</evidence>
<organism evidence="1 2">
    <name type="scientific">Chitinophaga arvensicola</name>
    <dbReference type="NCBI Taxonomy" id="29529"/>
    <lineage>
        <taxon>Bacteria</taxon>
        <taxon>Pseudomonadati</taxon>
        <taxon>Bacteroidota</taxon>
        <taxon>Chitinophagia</taxon>
        <taxon>Chitinophagales</taxon>
        <taxon>Chitinophagaceae</taxon>
        <taxon>Chitinophaga</taxon>
    </lineage>
</organism>
<accession>A0A1I0S8S6</accession>
<dbReference type="RefSeq" id="WP_089897659.1">
    <property type="nucleotide sequence ID" value="NZ_FOJG01000002.1"/>
</dbReference>
<dbReference type="Proteomes" id="UP000199310">
    <property type="component" value="Unassembled WGS sequence"/>
</dbReference>
<sequence length="107" mass="12230">MKTNNIFHLPGIKMPVLTHEKIQELTQTPKGKLISGTPFAAFPALLANMESALLQQLALYDRLKHAAADSDSRKMLLLEMLEDHLYLELAHYIQFIKWREQQVSKAS</sequence>
<evidence type="ECO:0000313" key="2">
    <source>
        <dbReference type="Proteomes" id="UP000199310"/>
    </source>
</evidence>
<dbReference type="STRING" id="29529.SAMN04488122_4176"/>
<keyword evidence="2" id="KW-1185">Reference proteome</keyword>
<reference evidence="2" key="1">
    <citation type="submission" date="2016-10" db="EMBL/GenBank/DDBJ databases">
        <authorList>
            <person name="Varghese N."/>
            <person name="Submissions S."/>
        </authorList>
    </citation>
    <scope>NUCLEOTIDE SEQUENCE [LARGE SCALE GENOMIC DNA]</scope>
    <source>
        <strain evidence="2">DSM 3695</strain>
    </source>
</reference>
<proteinExistence type="predicted"/>
<protein>
    <submittedName>
        <fullName evidence="1">Uncharacterized protein</fullName>
    </submittedName>
</protein>
<name>A0A1I0S8S6_9BACT</name>
<dbReference type="AlphaFoldDB" id="A0A1I0S8S6"/>
<dbReference type="OrthoDB" id="675298at2"/>
<dbReference type="EMBL" id="FOJG01000002">
    <property type="protein sequence ID" value="SEW51230.1"/>
    <property type="molecule type" value="Genomic_DNA"/>
</dbReference>
<gene>
    <name evidence="1" type="ORF">SAMN04488122_4176</name>
</gene>